<dbReference type="PANTHER" id="PTHR11207:SF0">
    <property type="entry name" value="RIBONUCLEASE 3"/>
    <property type="match status" value="1"/>
</dbReference>
<evidence type="ECO:0000313" key="12">
    <source>
        <dbReference type="Proteomes" id="UP000676996"/>
    </source>
</evidence>
<evidence type="ECO:0000256" key="3">
    <source>
        <dbReference type="ARBA" id="ARBA00022664"/>
    </source>
</evidence>
<keyword evidence="7 8" id="KW-0694">RNA-binding</keyword>
<gene>
    <name evidence="8 11" type="primary">rnc</name>
    <name evidence="11" type="ORF">J7S20_15190</name>
</gene>
<comment type="function">
    <text evidence="8">Digests double-stranded RNA. Involved in the processing of primary rRNA transcript to yield the immediate precursors to the large and small rRNAs (23S and 16S). Processes some mRNAs, and tRNAs when they are encoded in the rRNA operon. Processes pre-crRNA and tracrRNA of type II CRISPR loci if present in the organism.</text>
</comment>
<dbReference type="PANTHER" id="PTHR11207">
    <property type="entry name" value="RIBONUCLEASE III"/>
    <property type="match status" value="1"/>
</dbReference>
<evidence type="ECO:0000256" key="5">
    <source>
        <dbReference type="ARBA" id="ARBA00022759"/>
    </source>
</evidence>
<evidence type="ECO:0000256" key="8">
    <source>
        <dbReference type="HAMAP-Rule" id="MF_00104"/>
    </source>
</evidence>
<dbReference type="InterPro" id="IPR014720">
    <property type="entry name" value="dsRBD_dom"/>
</dbReference>
<evidence type="ECO:0000256" key="2">
    <source>
        <dbReference type="ARBA" id="ARBA00010183"/>
    </source>
</evidence>
<feature type="active site" evidence="8">
    <location>
        <position position="60"/>
    </location>
</feature>
<feature type="binding site" evidence="8">
    <location>
        <position position="132"/>
    </location>
    <ligand>
        <name>Mg(2+)</name>
        <dbReference type="ChEBI" id="CHEBI:18420"/>
    </ligand>
</feature>
<dbReference type="EC" id="3.1.26.3" evidence="8"/>
<dbReference type="InterPro" id="IPR036389">
    <property type="entry name" value="RNase_III_sf"/>
</dbReference>
<dbReference type="HAMAP" id="MF_00104">
    <property type="entry name" value="RNase_III"/>
    <property type="match status" value="1"/>
</dbReference>
<dbReference type="PROSITE" id="PS50142">
    <property type="entry name" value="RNASE_3_2"/>
    <property type="match status" value="1"/>
</dbReference>
<reference evidence="11" key="1">
    <citation type="submission" date="2021-04" db="EMBL/GenBank/DDBJ databases">
        <title>Ouciella asimina sp. nov., isolated from the surface seawater in the hydrothermal field of Okinawa Trough.</title>
        <authorList>
            <person name="Shuang W."/>
        </authorList>
    </citation>
    <scope>NUCLEOTIDE SEQUENCE</scope>
    <source>
        <strain evidence="11">LXI357</strain>
    </source>
</reference>
<protein>
    <recommendedName>
        <fullName evidence="8">Ribonuclease 3</fullName>
        <ecNumber evidence="8">3.1.26.3</ecNumber>
    </recommendedName>
    <alternativeName>
        <fullName evidence="8">Ribonuclease III</fullName>
        <shortName evidence="8">RNase III</shortName>
    </alternativeName>
</protein>
<dbReference type="PROSITE" id="PS50137">
    <property type="entry name" value="DS_RBD"/>
    <property type="match status" value="1"/>
</dbReference>
<proteinExistence type="inferred from homology"/>
<dbReference type="Gene3D" id="1.10.1520.10">
    <property type="entry name" value="Ribonuclease III domain"/>
    <property type="match status" value="1"/>
</dbReference>
<dbReference type="SUPFAM" id="SSF69065">
    <property type="entry name" value="RNase III domain-like"/>
    <property type="match status" value="1"/>
</dbReference>
<feature type="binding site" evidence="8">
    <location>
        <position position="129"/>
    </location>
    <ligand>
        <name>Mg(2+)</name>
        <dbReference type="ChEBI" id="CHEBI:18420"/>
    </ligand>
</feature>
<dbReference type="PROSITE" id="PS00517">
    <property type="entry name" value="RNASE_3_1"/>
    <property type="match status" value="1"/>
</dbReference>
<keyword evidence="8" id="KW-0699">rRNA-binding</keyword>
<dbReference type="GO" id="GO:0003725">
    <property type="term" value="F:double-stranded RNA binding"/>
    <property type="evidence" value="ECO:0007669"/>
    <property type="project" value="TreeGrafter"/>
</dbReference>
<keyword evidence="8" id="KW-0698">rRNA processing</keyword>
<dbReference type="GO" id="GO:0005737">
    <property type="term" value="C:cytoplasm"/>
    <property type="evidence" value="ECO:0007669"/>
    <property type="project" value="UniProtKB-SubCell"/>
</dbReference>
<dbReference type="Proteomes" id="UP000676996">
    <property type="component" value="Unassembled WGS sequence"/>
</dbReference>
<dbReference type="NCBIfam" id="TIGR02191">
    <property type="entry name" value="RNaseIII"/>
    <property type="match status" value="1"/>
</dbReference>
<keyword evidence="8" id="KW-0963">Cytoplasm</keyword>
<keyword evidence="8" id="KW-0819">tRNA processing</keyword>
<dbReference type="Gene3D" id="3.30.160.20">
    <property type="match status" value="1"/>
</dbReference>
<dbReference type="GO" id="GO:0006364">
    <property type="term" value="P:rRNA processing"/>
    <property type="evidence" value="ECO:0007669"/>
    <property type="project" value="UniProtKB-UniRule"/>
</dbReference>
<dbReference type="Pfam" id="PF14622">
    <property type="entry name" value="Ribonucleas_3_3"/>
    <property type="match status" value="1"/>
</dbReference>
<evidence type="ECO:0000259" key="10">
    <source>
        <dbReference type="PROSITE" id="PS50142"/>
    </source>
</evidence>
<comment type="subcellular location">
    <subcellularLocation>
        <location evidence="8">Cytoplasm</location>
    </subcellularLocation>
</comment>
<keyword evidence="3 8" id="KW-0507">mRNA processing</keyword>
<evidence type="ECO:0000313" key="11">
    <source>
        <dbReference type="EMBL" id="MBR0553851.1"/>
    </source>
</evidence>
<dbReference type="SMART" id="SM00358">
    <property type="entry name" value="DSRM"/>
    <property type="match status" value="1"/>
</dbReference>
<comment type="cofactor">
    <cofactor evidence="8">
        <name>Mg(2+)</name>
        <dbReference type="ChEBI" id="CHEBI:18420"/>
    </cofactor>
</comment>
<dbReference type="GO" id="GO:0008033">
    <property type="term" value="P:tRNA processing"/>
    <property type="evidence" value="ECO:0007669"/>
    <property type="project" value="UniProtKB-KW"/>
</dbReference>
<name>A0A8T4IH76_9SPHN</name>
<feature type="active site" evidence="8">
    <location>
        <position position="132"/>
    </location>
</feature>
<feature type="domain" description="DRBM" evidence="9">
    <location>
        <begin position="168"/>
        <end position="237"/>
    </location>
</feature>
<dbReference type="CDD" id="cd00593">
    <property type="entry name" value="RIBOc"/>
    <property type="match status" value="1"/>
</dbReference>
<feature type="domain" description="RNase III" evidence="10">
    <location>
        <begin position="21"/>
        <end position="143"/>
    </location>
</feature>
<dbReference type="AlphaFoldDB" id="A0A8T4IH76"/>
<evidence type="ECO:0000259" key="9">
    <source>
        <dbReference type="PROSITE" id="PS50137"/>
    </source>
</evidence>
<evidence type="ECO:0000256" key="7">
    <source>
        <dbReference type="ARBA" id="ARBA00022884"/>
    </source>
</evidence>
<dbReference type="EMBL" id="JAGRQC010000005">
    <property type="protein sequence ID" value="MBR0553851.1"/>
    <property type="molecule type" value="Genomic_DNA"/>
</dbReference>
<dbReference type="GO" id="GO:0004525">
    <property type="term" value="F:ribonuclease III activity"/>
    <property type="evidence" value="ECO:0007669"/>
    <property type="project" value="UniProtKB-UniRule"/>
</dbReference>
<dbReference type="GO" id="GO:0006397">
    <property type="term" value="P:mRNA processing"/>
    <property type="evidence" value="ECO:0007669"/>
    <property type="project" value="UniProtKB-UniRule"/>
</dbReference>
<dbReference type="InterPro" id="IPR011907">
    <property type="entry name" value="RNase_III"/>
</dbReference>
<dbReference type="InterPro" id="IPR000999">
    <property type="entry name" value="RNase_III_dom"/>
</dbReference>
<keyword evidence="5 8" id="KW-0255">Endonuclease</keyword>
<dbReference type="CDD" id="cd10845">
    <property type="entry name" value="DSRM_RNAse_III_family"/>
    <property type="match status" value="1"/>
</dbReference>
<dbReference type="GO" id="GO:0019843">
    <property type="term" value="F:rRNA binding"/>
    <property type="evidence" value="ECO:0007669"/>
    <property type="project" value="UniProtKB-KW"/>
</dbReference>
<dbReference type="GO" id="GO:0046872">
    <property type="term" value="F:metal ion binding"/>
    <property type="evidence" value="ECO:0007669"/>
    <property type="project" value="UniProtKB-KW"/>
</dbReference>
<sequence>MVLRDALEPDRGGFLNDPDLRDWLEATFGCAPSDRDRFERALTHGSQGKANYERLEFLGDRVLGLIIAEWLFERFRNEPEGSLSRRLNVLVSGATCAEIAREAGVVPHLRLGKQARDDGAAHSDNVLGDVMEALLGALYLEAGLDKVRDFVRSAWGDRIDAQTRAPTHPKSGLQEWAAAHNRRPPEYSVVDRSGPHHAPHFTVRVAIGKLAEATGKGTSKQEAETAAAKALLAQLEATSKAKSG</sequence>
<keyword evidence="6 8" id="KW-0378">Hydrolase</keyword>
<keyword evidence="8" id="KW-0479">Metal-binding</keyword>
<dbReference type="Pfam" id="PF00035">
    <property type="entry name" value="dsrm"/>
    <property type="match status" value="1"/>
</dbReference>
<evidence type="ECO:0000256" key="4">
    <source>
        <dbReference type="ARBA" id="ARBA00022722"/>
    </source>
</evidence>
<keyword evidence="4 8" id="KW-0540">Nuclease</keyword>
<organism evidence="11 12">
    <name type="scientific">Stakelama marina</name>
    <dbReference type="NCBI Taxonomy" id="2826939"/>
    <lineage>
        <taxon>Bacteria</taxon>
        <taxon>Pseudomonadati</taxon>
        <taxon>Pseudomonadota</taxon>
        <taxon>Alphaproteobacteria</taxon>
        <taxon>Sphingomonadales</taxon>
        <taxon>Sphingomonadaceae</taxon>
        <taxon>Stakelama</taxon>
    </lineage>
</organism>
<accession>A0A8T4IH76</accession>
<comment type="caution">
    <text evidence="11">The sequence shown here is derived from an EMBL/GenBank/DDBJ whole genome shotgun (WGS) entry which is preliminary data.</text>
</comment>
<comment type="subunit">
    <text evidence="8">Homodimer.</text>
</comment>
<keyword evidence="12" id="KW-1185">Reference proteome</keyword>
<dbReference type="SMART" id="SM00535">
    <property type="entry name" value="RIBOc"/>
    <property type="match status" value="1"/>
</dbReference>
<comment type="similarity">
    <text evidence="2">Belongs to the ribonuclease III family.</text>
</comment>
<dbReference type="SUPFAM" id="SSF54768">
    <property type="entry name" value="dsRNA-binding domain-like"/>
    <property type="match status" value="1"/>
</dbReference>
<evidence type="ECO:0000256" key="1">
    <source>
        <dbReference type="ARBA" id="ARBA00000109"/>
    </source>
</evidence>
<dbReference type="GO" id="GO:0010468">
    <property type="term" value="P:regulation of gene expression"/>
    <property type="evidence" value="ECO:0007669"/>
    <property type="project" value="TreeGrafter"/>
</dbReference>
<comment type="catalytic activity">
    <reaction evidence="1 8">
        <text>Endonucleolytic cleavage to 5'-phosphomonoester.</text>
        <dbReference type="EC" id="3.1.26.3"/>
    </reaction>
</comment>
<evidence type="ECO:0000256" key="6">
    <source>
        <dbReference type="ARBA" id="ARBA00022801"/>
    </source>
</evidence>
<feature type="binding site" evidence="8">
    <location>
        <position position="56"/>
    </location>
    <ligand>
        <name>Mg(2+)</name>
        <dbReference type="ChEBI" id="CHEBI:18420"/>
    </ligand>
</feature>
<keyword evidence="8" id="KW-0460">Magnesium</keyword>